<evidence type="ECO:0000256" key="12">
    <source>
        <dbReference type="SAM" id="SignalP"/>
    </source>
</evidence>
<dbReference type="GeneTree" id="ENSGT00730000111179"/>
<protein>
    <recommendedName>
        <fullName evidence="10">Glycoprotein hormone beta-5</fullName>
    </recommendedName>
    <alternativeName>
        <fullName evidence="11">Thyrostimulin subunit beta</fullName>
    </alternativeName>
</protein>
<evidence type="ECO:0000256" key="10">
    <source>
        <dbReference type="ARBA" id="ARBA00068436"/>
    </source>
</evidence>
<dbReference type="Ensembl" id="ENSPMRT00000005361.1">
    <property type="protein sequence ID" value="ENSPMRP00000005032.1"/>
    <property type="gene ID" value="ENSPMRG00000003454.1"/>
</dbReference>
<reference evidence="14" key="2">
    <citation type="submission" date="2025-08" db="UniProtKB">
        <authorList>
            <consortium name="Ensembl"/>
        </authorList>
    </citation>
    <scope>IDENTIFICATION</scope>
</reference>
<name>A0A670I0S7_PODMU</name>
<dbReference type="OMA" id="MAVRCDC"/>
<evidence type="ECO:0000259" key="13">
    <source>
        <dbReference type="Pfam" id="PF00007"/>
    </source>
</evidence>
<keyword evidence="15" id="KW-1185">Reference proteome</keyword>
<reference evidence="14 15" key="1">
    <citation type="journal article" date="2019" name="Proc. Natl. Acad. Sci. U.S.A.">
        <title>Regulatory changes in pterin and carotenoid genes underlie balanced color polymorphisms in the wall lizard.</title>
        <authorList>
            <person name="Andrade P."/>
            <person name="Pinho C."/>
            <person name="Perez I de Lanuza G."/>
            <person name="Afonso S."/>
            <person name="Brejcha J."/>
            <person name="Rubin C.J."/>
            <person name="Wallerman O."/>
            <person name="Pereira P."/>
            <person name="Sabatino S.J."/>
            <person name="Bellati A."/>
            <person name="Pellitteri-Rosa D."/>
            <person name="Bosakova Z."/>
            <person name="Bunikis I."/>
            <person name="Carretero M.A."/>
            <person name="Feiner N."/>
            <person name="Marsik P."/>
            <person name="Pauperio F."/>
            <person name="Salvi D."/>
            <person name="Soler L."/>
            <person name="While G.M."/>
            <person name="Uller T."/>
            <person name="Font E."/>
            <person name="Andersson L."/>
            <person name="Carneiro M."/>
        </authorList>
    </citation>
    <scope>NUCLEOTIDE SEQUENCE</scope>
</reference>
<dbReference type="InterPro" id="IPR029034">
    <property type="entry name" value="Cystine-knot_cytokine"/>
</dbReference>
<dbReference type="PANTHER" id="PTHR11515">
    <property type="entry name" value="GLYCOPROTEIN HORMONE BETA CHAIN"/>
    <property type="match status" value="1"/>
</dbReference>
<dbReference type="GO" id="GO:0007189">
    <property type="term" value="P:adenylate cyclase-activating G protein-coupled receptor signaling pathway"/>
    <property type="evidence" value="ECO:0007669"/>
    <property type="project" value="Ensembl"/>
</dbReference>
<dbReference type="AlphaFoldDB" id="A0A670I0S7"/>
<evidence type="ECO:0000256" key="2">
    <source>
        <dbReference type="ARBA" id="ARBA00006552"/>
    </source>
</evidence>
<dbReference type="CTD" id="122876"/>
<dbReference type="FunFam" id="2.10.90.10:FF:000029">
    <property type="entry name" value="glycoprotein hormone beta-5"/>
    <property type="match status" value="1"/>
</dbReference>
<proteinExistence type="inferred from homology"/>
<reference evidence="14" key="3">
    <citation type="submission" date="2025-09" db="UniProtKB">
        <authorList>
            <consortium name="Ensembl"/>
        </authorList>
    </citation>
    <scope>IDENTIFICATION</scope>
</reference>
<comment type="similarity">
    <text evidence="2">Belongs to the glycoprotein hormones subunit beta family.</text>
</comment>
<dbReference type="SMART" id="SM00068">
    <property type="entry name" value="GHB"/>
    <property type="match status" value="1"/>
</dbReference>
<feature type="signal peptide" evidence="12">
    <location>
        <begin position="1"/>
        <end position="22"/>
    </location>
</feature>
<keyword evidence="5 12" id="KW-0732">Signal</keyword>
<dbReference type="Pfam" id="PF00007">
    <property type="entry name" value="Cys_knot"/>
    <property type="match status" value="1"/>
</dbReference>
<gene>
    <name evidence="14" type="primary">GPHB5</name>
</gene>
<dbReference type="Gene3D" id="2.10.90.10">
    <property type="entry name" value="Cystine-knot cytokines"/>
    <property type="match status" value="1"/>
</dbReference>
<dbReference type="PANTHER" id="PTHR11515:SF14">
    <property type="entry name" value="GLYCOPROTEIN HORMONE BETA-5"/>
    <property type="match status" value="1"/>
</dbReference>
<accession>A0A670I0S7</accession>
<evidence type="ECO:0000313" key="15">
    <source>
        <dbReference type="Proteomes" id="UP000472272"/>
    </source>
</evidence>
<comment type="subunit">
    <text evidence="9">Heterodimer with GPHA2; this heterodimer interacts with thyroid-stimulating hormone receptor (TSHR), and hence stimulates cAMP production.</text>
</comment>
<dbReference type="SUPFAM" id="SSF57501">
    <property type="entry name" value="Cystine-knot cytokines"/>
    <property type="match status" value="1"/>
</dbReference>
<keyword evidence="4" id="KW-0372">Hormone</keyword>
<evidence type="ECO:0000256" key="7">
    <source>
        <dbReference type="ARBA" id="ARBA00023180"/>
    </source>
</evidence>
<dbReference type="KEGG" id="pmua:114584806"/>
<dbReference type="CDD" id="cd00069">
    <property type="entry name" value="GHB_like"/>
    <property type="match status" value="1"/>
</dbReference>
<evidence type="ECO:0000256" key="5">
    <source>
        <dbReference type="ARBA" id="ARBA00022729"/>
    </source>
</evidence>
<dbReference type="GO" id="GO:0031531">
    <property type="term" value="F:thyrotropin-releasing hormone receptor binding"/>
    <property type="evidence" value="ECO:0007669"/>
    <property type="project" value="Ensembl"/>
</dbReference>
<dbReference type="RefSeq" id="XP_028562765.1">
    <property type="nucleotide sequence ID" value="XM_028706932.1"/>
</dbReference>
<keyword evidence="3" id="KW-0964">Secreted</keyword>
<evidence type="ECO:0000256" key="9">
    <source>
        <dbReference type="ARBA" id="ARBA00064459"/>
    </source>
</evidence>
<dbReference type="GeneID" id="114584806"/>
<evidence type="ECO:0000256" key="1">
    <source>
        <dbReference type="ARBA" id="ARBA00004613"/>
    </source>
</evidence>
<dbReference type="GO" id="GO:0002155">
    <property type="term" value="P:regulation of thyroid hormone receptor signaling pathway"/>
    <property type="evidence" value="ECO:0007669"/>
    <property type="project" value="Ensembl"/>
</dbReference>
<organism evidence="14 15">
    <name type="scientific">Podarcis muralis</name>
    <name type="common">Wall lizard</name>
    <name type="synonym">Lacerta muralis</name>
    <dbReference type="NCBI Taxonomy" id="64176"/>
    <lineage>
        <taxon>Eukaryota</taxon>
        <taxon>Metazoa</taxon>
        <taxon>Chordata</taxon>
        <taxon>Craniata</taxon>
        <taxon>Vertebrata</taxon>
        <taxon>Euteleostomi</taxon>
        <taxon>Lepidosauria</taxon>
        <taxon>Squamata</taxon>
        <taxon>Bifurcata</taxon>
        <taxon>Unidentata</taxon>
        <taxon>Episquamata</taxon>
        <taxon>Laterata</taxon>
        <taxon>Lacertibaenia</taxon>
        <taxon>Lacertidae</taxon>
        <taxon>Podarcis</taxon>
    </lineage>
</organism>
<dbReference type="GO" id="GO:0005615">
    <property type="term" value="C:extracellular space"/>
    <property type="evidence" value="ECO:0007669"/>
    <property type="project" value="TreeGrafter"/>
</dbReference>
<dbReference type="InterPro" id="IPR006208">
    <property type="entry name" value="Glyco_hormone_CN"/>
</dbReference>
<dbReference type="OrthoDB" id="10006958at2759"/>
<comment type="function">
    <text evidence="8">Functions as a heterodimeric glycoprotein hormone with GPHA2 able to bind and activate the thyroid-stimulating hormone receptor (TSHR), leading to increased cAMP production. Plays a central role in controlling thyroid cell metabolism.</text>
</comment>
<keyword evidence="7" id="KW-0325">Glycoprotein</keyword>
<keyword evidence="6" id="KW-1015">Disulfide bond</keyword>
<evidence type="ECO:0000256" key="3">
    <source>
        <dbReference type="ARBA" id="ARBA00022525"/>
    </source>
</evidence>
<feature type="domain" description="Glycoprotein hormone subunit beta" evidence="13">
    <location>
        <begin position="35"/>
        <end position="129"/>
    </location>
</feature>
<dbReference type="InterPro" id="IPR001545">
    <property type="entry name" value="Gonadotropin_bsu"/>
</dbReference>
<dbReference type="GO" id="GO:0005179">
    <property type="term" value="F:hormone activity"/>
    <property type="evidence" value="ECO:0007669"/>
    <property type="project" value="UniProtKB-KW"/>
</dbReference>
<evidence type="ECO:0000256" key="8">
    <source>
        <dbReference type="ARBA" id="ARBA00054534"/>
    </source>
</evidence>
<dbReference type="GO" id="GO:0005737">
    <property type="term" value="C:cytoplasm"/>
    <property type="evidence" value="ECO:0007669"/>
    <property type="project" value="TreeGrafter"/>
</dbReference>
<sequence>MKLPSVVQGSLLLFILASWAGAPKPRSINLQTFTGCAVREFTFLAKKPGCKAMRITTDSCWGRCQTWEKPVLKPPYIEAHHRVCTYNETKLETVKLPNCAANVSPFYTYLKAIRCDCGMCLTETTECETA</sequence>
<dbReference type="Proteomes" id="UP000472272">
    <property type="component" value="Chromosome 1"/>
</dbReference>
<evidence type="ECO:0000256" key="11">
    <source>
        <dbReference type="ARBA" id="ARBA00079540"/>
    </source>
</evidence>
<evidence type="ECO:0000313" key="14">
    <source>
        <dbReference type="Ensembl" id="ENSPMRP00000005032.1"/>
    </source>
</evidence>
<dbReference type="GO" id="GO:0046982">
    <property type="term" value="F:protein heterodimerization activity"/>
    <property type="evidence" value="ECO:0007669"/>
    <property type="project" value="Ensembl"/>
</dbReference>
<evidence type="ECO:0000256" key="4">
    <source>
        <dbReference type="ARBA" id="ARBA00022702"/>
    </source>
</evidence>
<comment type="subcellular location">
    <subcellularLocation>
        <location evidence="1">Secreted</location>
    </subcellularLocation>
</comment>
<evidence type="ECO:0000256" key="6">
    <source>
        <dbReference type="ARBA" id="ARBA00023157"/>
    </source>
</evidence>
<feature type="chain" id="PRO_5025573766" description="Glycoprotein hormone beta-5" evidence="12">
    <location>
        <begin position="23"/>
        <end position="130"/>
    </location>
</feature>